<protein>
    <recommendedName>
        <fullName evidence="3">Huntingtin</fullName>
    </recommendedName>
</protein>
<accession>A0AAV8YKI4</accession>
<keyword evidence="2" id="KW-1185">Reference proteome</keyword>
<evidence type="ECO:0000313" key="2">
    <source>
        <dbReference type="Proteomes" id="UP001162162"/>
    </source>
</evidence>
<dbReference type="Proteomes" id="UP001162162">
    <property type="component" value="Unassembled WGS sequence"/>
</dbReference>
<organism evidence="1 2">
    <name type="scientific">Aromia moschata</name>
    <dbReference type="NCBI Taxonomy" id="1265417"/>
    <lineage>
        <taxon>Eukaryota</taxon>
        <taxon>Metazoa</taxon>
        <taxon>Ecdysozoa</taxon>
        <taxon>Arthropoda</taxon>
        <taxon>Hexapoda</taxon>
        <taxon>Insecta</taxon>
        <taxon>Pterygota</taxon>
        <taxon>Neoptera</taxon>
        <taxon>Endopterygota</taxon>
        <taxon>Coleoptera</taxon>
        <taxon>Polyphaga</taxon>
        <taxon>Cucujiformia</taxon>
        <taxon>Chrysomeloidea</taxon>
        <taxon>Cerambycidae</taxon>
        <taxon>Cerambycinae</taxon>
        <taxon>Callichromatini</taxon>
        <taxon>Aromia</taxon>
    </lineage>
</organism>
<sequence length="225" mass="25737">MLDILLKQMELQDVDKHTGLNSSLCKNVCWLLKCMITTAWIGTTRARPNRNAPLRVQHHHILRILMTATVETRFHEQLDLAAIIPAEKVVSAVARAITLSESGRSVDDLPQPLQYIHQLLLELSKVDKPDVLYYMLQCLNMLILHGDACTKPQGTQGFFIWCQENLLIKHLWGLCNSEHSHICQTVVPLLLHCITLPAGSDVFWRVIQEAFHNRDWCARFTAVER</sequence>
<evidence type="ECO:0008006" key="3">
    <source>
        <dbReference type="Google" id="ProtNLM"/>
    </source>
</evidence>
<dbReference type="SUPFAM" id="SSF48371">
    <property type="entry name" value="ARM repeat"/>
    <property type="match status" value="1"/>
</dbReference>
<dbReference type="InterPro" id="IPR024855">
    <property type="entry name" value="UNC79"/>
</dbReference>
<gene>
    <name evidence="1" type="ORF">NQ318_006865</name>
</gene>
<dbReference type="AlphaFoldDB" id="A0AAV8YKI4"/>
<comment type="caution">
    <text evidence="1">The sequence shown here is derived from an EMBL/GenBank/DDBJ whole genome shotgun (WGS) entry which is preliminary data.</text>
</comment>
<dbReference type="PANTHER" id="PTHR21696">
    <property type="entry name" value="PROTEIN UNC-79 HOMOLOG"/>
    <property type="match status" value="1"/>
</dbReference>
<dbReference type="EMBL" id="JAPWTK010000084">
    <property type="protein sequence ID" value="KAJ8951436.1"/>
    <property type="molecule type" value="Genomic_DNA"/>
</dbReference>
<dbReference type="InterPro" id="IPR016024">
    <property type="entry name" value="ARM-type_fold"/>
</dbReference>
<evidence type="ECO:0000313" key="1">
    <source>
        <dbReference type="EMBL" id="KAJ8951436.1"/>
    </source>
</evidence>
<proteinExistence type="predicted"/>
<reference evidence="1" key="1">
    <citation type="journal article" date="2023" name="Insect Mol. Biol.">
        <title>Genome sequencing provides insights into the evolution of gene families encoding plant cell wall-degrading enzymes in longhorned beetles.</title>
        <authorList>
            <person name="Shin N.R."/>
            <person name="Okamura Y."/>
            <person name="Kirsch R."/>
            <person name="Pauchet Y."/>
        </authorList>
    </citation>
    <scope>NUCLEOTIDE SEQUENCE</scope>
    <source>
        <strain evidence="1">AMC_N1</strain>
    </source>
</reference>
<dbReference type="PANTHER" id="PTHR21696:SF2">
    <property type="entry name" value="PROTEIN UNC-79 HOMOLOG"/>
    <property type="match status" value="1"/>
</dbReference>
<name>A0AAV8YKI4_9CUCU</name>